<accession>A0A1A8M972</accession>
<protein>
    <submittedName>
        <fullName evidence="2">Uncharacterized protein</fullName>
    </submittedName>
</protein>
<name>A0A1A8M972_9TELE</name>
<evidence type="ECO:0000256" key="1">
    <source>
        <dbReference type="SAM" id="SignalP"/>
    </source>
</evidence>
<reference evidence="2" key="1">
    <citation type="submission" date="2016-05" db="EMBL/GenBank/DDBJ databases">
        <authorList>
            <person name="Lavstsen T."/>
            <person name="Jespersen J.S."/>
        </authorList>
    </citation>
    <scope>NUCLEOTIDE SEQUENCE</scope>
    <source>
        <tissue evidence="2">Brain</tissue>
    </source>
</reference>
<reference evidence="2" key="2">
    <citation type="submission" date="2016-06" db="EMBL/GenBank/DDBJ databases">
        <title>The genome of a short-lived fish provides insights into sex chromosome evolution and the genetic control of aging.</title>
        <authorList>
            <person name="Reichwald K."/>
            <person name="Felder M."/>
            <person name="Petzold A."/>
            <person name="Koch P."/>
            <person name="Groth M."/>
            <person name="Platzer M."/>
        </authorList>
    </citation>
    <scope>NUCLEOTIDE SEQUENCE</scope>
    <source>
        <tissue evidence="2">Brain</tissue>
    </source>
</reference>
<organism evidence="2">
    <name type="scientific">Nothobranchius pienaari</name>
    <dbReference type="NCBI Taxonomy" id="704102"/>
    <lineage>
        <taxon>Eukaryota</taxon>
        <taxon>Metazoa</taxon>
        <taxon>Chordata</taxon>
        <taxon>Craniata</taxon>
        <taxon>Vertebrata</taxon>
        <taxon>Euteleostomi</taxon>
        <taxon>Actinopterygii</taxon>
        <taxon>Neopterygii</taxon>
        <taxon>Teleostei</taxon>
        <taxon>Neoteleostei</taxon>
        <taxon>Acanthomorphata</taxon>
        <taxon>Ovalentaria</taxon>
        <taxon>Atherinomorphae</taxon>
        <taxon>Cyprinodontiformes</taxon>
        <taxon>Nothobranchiidae</taxon>
        <taxon>Nothobranchius</taxon>
    </lineage>
</organism>
<dbReference type="AlphaFoldDB" id="A0A1A8M972"/>
<feature type="non-terminal residue" evidence="2">
    <location>
        <position position="94"/>
    </location>
</feature>
<gene>
    <name evidence="2" type="primary">Nfu_g_1_023676</name>
</gene>
<proteinExistence type="predicted"/>
<evidence type="ECO:0000313" key="2">
    <source>
        <dbReference type="EMBL" id="SBR53363.1"/>
    </source>
</evidence>
<feature type="signal peptide" evidence="1">
    <location>
        <begin position="1"/>
        <end position="21"/>
    </location>
</feature>
<feature type="chain" id="PRO_5008374656" evidence="1">
    <location>
        <begin position="22"/>
        <end position="94"/>
    </location>
</feature>
<dbReference type="EMBL" id="HAEF01012204">
    <property type="protein sequence ID" value="SBR53363.1"/>
    <property type="molecule type" value="Transcribed_RNA"/>
</dbReference>
<sequence>LKCCLLLISCSLWEISTFTCAMVNEFLRIVDSCNLVQHVFGPTQEQGHVLDLVLTDNVLNVDQPAETEISQGLCESFLTFFINKIVSIRAQIPA</sequence>
<feature type="non-terminal residue" evidence="2">
    <location>
        <position position="1"/>
    </location>
</feature>
<keyword evidence="1" id="KW-0732">Signal</keyword>